<keyword evidence="3" id="KW-1185">Reference proteome</keyword>
<dbReference type="Pfam" id="PF10671">
    <property type="entry name" value="TcpQ"/>
    <property type="match status" value="1"/>
</dbReference>
<evidence type="ECO:0000313" key="2">
    <source>
        <dbReference type="EMBL" id="SOD56783.1"/>
    </source>
</evidence>
<dbReference type="AlphaFoldDB" id="A0A286DDQ9"/>
<dbReference type="InterPro" id="IPR018927">
    <property type="entry name" value="Pilus_synth_Q_C"/>
</dbReference>
<name>A0A286DDQ9_9GAMM</name>
<sequence length="78" mass="8576">MDGTLKNMLDRWAKDSGMTLSYLHPSDFRLHSPVAAIHTGDLNYAASQLSEVYAQQQVSVSVSGNQLIVRMAEPVQAQ</sequence>
<evidence type="ECO:0000313" key="3">
    <source>
        <dbReference type="Proteomes" id="UP000219374"/>
    </source>
</evidence>
<gene>
    <name evidence="2" type="ORF">SAMN06296416_1116</name>
</gene>
<dbReference type="Proteomes" id="UP000219374">
    <property type="component" value="Unassembled WGS sequence"/>
</dbReference>
<feature type="domain" description="Toxin co-regulated pilus biosynthesis protein Q C-terminal" evidence="1">
    <location>
        <begin position="2"/>
        <end position="63"/>
    </location>
</feature>
<proteinExistence type="predicted"/>
<dbReference type="Gene3D" id="3.55.50.70">
    <property type="match status" value="1"/>
</dbReference>
<reference evidence="2 3" key="1">
    <citation type="submission" date="2017-09" db="EMBL/GenBank/DDBJ databases">
        <authorList>
            <person name="Ehlers B."/>
            <person name="Leendertz F.H."/>
        </authorList>
    </citation>
    <scope>NUCLEOTIDE SEQUENCE [LARGE SCALE GENOMIC DNA]</scope>
    <source>
        <strain evidence="2 3">CGMCC 1.10978</strain>
    </source>
</reference>
<evidence type="ECO:0000259" key="1">
    <source>
        <dbReference type="Pfam" id="PF10671"/>
    </source>
</evidence>
<dbReference type="EMBL" id="OCND01000011">
    <property type="protein sequence ID" value="SOD56783.1"/>
    <property type="molecule type" value="Genomic_DNA"/>
</dbReference>
<protein>
    <submittedName>
        <fullName evidence="2">Toxin co-regulated pilus biosynthesis protein Q</fullName>
    </submittedName>
</protein>
<accession>A0A286DDQ9</accession>
<organism evidence="2 3">
    <name type="scientific">Pseudoxanthomonas wuyuanensis</name>
    <dbReference type="NCBI Taxonomy" id="1073196"/>
    <lineage>
        <taxon>Bacteria</taxon>
        <taxon>Pseudomonadati</taxon>
        <taxon>Pseudomonadota</taxon>
        <taxon>Gammaproteobacteria</taxon>
        <taxon>Lysobacterales</taxon>
        <taxon>Lysobacteraceae</taxon>
        <taxon>Pseudoxanthomonas</taxon>
    </lineage>
</organism>